<evidence type="ECO:0000256" key="1">
    <source>
        <dbReference type="SAM" id="SignalP"/>
    </source>
</evidence>
<evidence type="ECO:0008006" key="4">
    <source>
        <dbReference type="Google" id="ProtNLM"/>
    </source>
</evidence>
<dbReference type="STRING" id="574349.SAMN05443545_10437"/>
<keyword evidence="1" id="KW-0732">Signal</keyword>
<dbReference type="OrthoDB" id="6182822at2"/>
<dbReference type="EMBL" id="FNNI01000004">
    <property type="protein sequence ID" value="SDX12262.1"/>
    <property type="molecule type" value="Genomic_DNA"/>
</dbReference>
<keyword evidence="3" id="KW-1185">Reference proteome</keyword>
<dbReference type="AlphaFoldDB" id="A0A1H2Z4A2"/>
<dbReference type="PROSITE" id="PS51257">
    <property type="entry name" value="PROKAR_LIPOPROTEIN"/>
    <property type="match status" value="1"/>
</dbReference>
<proteinExistence type="predicted"/>
<accession>A0A1H2Z4A2</accession>
<feature type="chain" id="PRO_5011547094" description="DUF4136 domain-containing protein" evidence="1">
    <location>
        <begin position="18"/>
        <end position="179"/>
    </location>
</feature>
<name>A0A1H2Z4A2_9GAMM</name>
<evidence type="ECO:0000313" key="2">
    <source>
        <dbReference type="EMBL" id="SDX12262.1"/>
    </source>
</evidence>
<evidence type="ECO:0000313" key="3">
    <source>
        <dbReference type="Proteomes" id="UP000198500"/>
    </source>
</evidence>
<protein>
    <recommendedName>
        <fullName evidence="4">DUF4136 domain-containing protein</fullName>
    </recommendedName>
</protein>
<dbReference type="RefSeq" id="WP_092569070.1">
    <property type="nucleotide sequence ID" value="NZ_BMXH01000001.1"/>
</dbReference>
<organism evidence="2 3">
    <name type="scientific">Aidingimonas halophila</name>
    <dbReference type="NCBI Taxonomy" id="574349"/>
    <lineage>
        <taxon>Bacteria</taxon>
        <taxon>Pseudomonadati</taxon>
        <taxon>Pseudomonadota</taxon>
        <taxon>Gammaproteobacteria</taxon>
        <taxon>Oceanospirillales</taxon>
        <taxon>Halomonadaceae</taxon>
        <taxon>Aidingimonas</taxon>
    </lineage>
</organism>
<reference evidence="2 3" key="1">
    <citation type="submission" date="2016-10" db="EMBL/GenBank/DDBJ databases">
        <authorList>
            <person name="de Groot N.N."/>
        </authorList>
    </citation>
    <scope>NUCLEOTIDE SEQUENCE [LARGE SCALE GENOMIC DNA]</scope>
    <source>
        <strain evidence="2 3">DSM 19219</strain>
    </source>
</reference>
<sequence>MRISLLLLLVLSTAGCATGPVMMPESPHRPAATCQWDYDGEDDTYMVRRVVSALEADGFTIVDTEVALGLTSAEKRRSMPAYRDLYAPRSSIGWFGGGGRGRFASGFSMGFQHYVGPDPQRVERISVLTTNGRGRISRMILIIDADGRVRDSSNASDDAFCRTFRDTLERQPARVEGAS</sequence>
<gene>
    <name evidence="2" type="ORF">SAMN05443545_10437</name>
</gene>
<dbReference type="Proteomes" id="UP000198500">
    <property type="component" value="Unassembled WGS sequence"/>
</dbReference>
<feature type="signal peptide" evidence="1">
    <location>
        <begin position="1"/>
        <end position="17"/>
    </location>
</feature>